<dbReference type="Pfam" id="PF00612">
    <property type="entry name" value="IQ"/>
    <property type="match status" value="4"/>
</dbReference>
<dbReference type="InterPro" id="IPR025064">
    <property type="entry name" value="DUF4005"/>
</dbReference>
<keyword evidence="7" id="KW-1185">Reference proteome</keyword>
<comment type="subunit">
    <text evidence="3">Binds to multiple calmodulin (CaM) in the presence of Ca(2+) and CaM-like proteins.</text>
</comment>
<feature type="region of interest" description="Disordered" evidence="4">
    <location>
        <begin position="429"/>
        <end position="459"/>
    </location>
</feature>
<feature type="compositionally biased region" description="Basic and acidic residues" evidence="4">
    <location>
        <begin position="47"/>
        <end position="56"/>
    </location>
</feature>
<feature type="domain" description="DUF4005" evidence="5">
    <location>
        <begin position="322"/>
        <end position="434"/>
    </location>
</feature>
<feature type="compositionally biased region" description="Polar residues" evidence="4">
    <location>
        <begin position="1"/>
        <end position="11"/>
    </location>
</feature>
<dbReference type="Gene3D" id="1.20.5.190">
    <property type="match status" value="2"/>
</dbReference>
<dbReference type="Pfam" id="PF13178">
    <property type="entry name" value="DUF4005"/>
    <property type="match status" value="2"/>
</dbReference>
<feature type="domain" description="DUF4005" evidence="5">
    <location>
        <begin position="725"/>
        <end position="837"/>
    </location>
</feature>
<evidence type="ECO:0000259" key="5">
    <source>
        <dbReference type="Pfam" id="PF13178"/>
    </source>
</evidence>
<feature type="compositionally biased region" description="Basic and acidic residues" evidence="4">
    <location>
        <begin position="450"/>
        <end position="459"/>
    </location>
</feature>
<feature type="compositionally biased region" description="Polar residues" evidence="4">
    <location>
        <begin position="300"/>
        <end position="320"/>
    </location>
</feature>
<feature type="region of interest" description="Disordered" evidence="4">
    <location>
        <begin position="1"/>
        <end position="71"/>
    </location>
</feature>
<protein>
    <recommendedName>
        <fullName evidence="5">DUF4005 domain-containing protein</fullName>
    </recommendedName>
</protein>
<dbReference type="SMART" id="SM00015">
    <property type="entry name" value="IQ"/>
    <property type="match status" value="4"/>
</dbReference>
<feature type="compositionally biased region" description="Polar residues" evidence="4">
    <location>
        <begin position="703"/>
        <end position="723"/>
    </location>
</feature>
<dbReference type="AlphaFoldDB" id="A0A1J7I4E9"/>
<feature type="region of interest" description="Disordered" evidence="4">
    <location>
        <begin position="222"/>
        <end position="247"/>
    </location>
</feature>
<dbReference type="InterPro" id="IPR000048">
    <property type="entry name" value="IQ_motif_EF-hand-BS"/>
</dbReference>
<feature type="region of interest" description="Disordered" evidence="4">
    <location>
        <begin position="702"/>
        <end position="748"/>
    </location>
</feature>
<name>A0A1J7I4E9_LUPAN</name>
<feature type="compositionally biased region" description="Polar residues" evidence="4">
    <location>
        <begin position="331"/>
        <end position="346"/>
    </location>
</feature>
<evidence type="ECO:0000256" key="4">
    <source>
        <dbReference type="SAM" id="MobiDB-lite"/>
    </source>
</evidence>
<feature type="compositionally biased region" description="Polar residues" evidence="4">
    <location>
        <begin position="223"/>
        <end position="247"/>
    </location>
</feature>
<dbReference type="STRING" id="3871.A0A1J7I4E9"/>
<reference evidence="6 7" key="1">
    <citation type="journal article" date="2017" name="Plant Biotechnol. J.">
        <title>A comprehensive draft genome sequence for lupin (Lupinus angustifolius), an emerging health food: insights into plant-microbe interactions and legume evolution.</title>
        <authorList>
            <person name="Hane J.K."/>
            <person name="Ming Y."/>
            <person name="Kamphuis L.G."/>
            <person name="Nelson M.N."/>
            <person name="Garg G."/>
            <person name="Atkins C.A."/>
            <person name="Bayer P.E."/>
            <person name="Bravo A."/>
            <person name="Bringans S."/>
            <person name="Cannon S."/>
            <person name="Edwards D."/>
            <person name="Foley R."/>
            <person name="Gao L.L."/>
            <person name="Harrison M.J."/>
            <person name="Huang W."/>
            <person name="Hurgobin B."/>
            <person name="Li S."/>
            <person name="Liu C.W."/>
            <person name="McGrath A."/>
            <person name="Morahan G."/>
            <person name="Murray J."/>
            <person name="Weller J."/>
            <person name="Jian J."/>
            <person name="Singh K.B."/>
        </authorList>
    </citation>
    <scope>NUCLEOTIDE SEQUENCE [LARGE SCALE GENOMIC DNA]</scope>
    <source>
        <strain evidence="7">cv. Tanjil</strain>
        <tissue evidence="6">Whole plant</tissue>
    </source>
</reference>
<feature type="region of interest" description="Disordered" evidence="4">
    <location>
        <begin position="299"/>
        <end position="346"/>
    </location>
</feature>
<feature type="compositionally biased region" description="Polar residues" evidence="4">
    <location>
        <begin position="433"/>
        <end position="442"/>
    </location>
</feature>
<feature type="compositionally biased region" description="Polar residues" evidence="4">
    <location>
        <begin position="734"/>
        <end position="748"/>
    </location>
</feature>
<feature type="region of interest" description="Disordered" evidence="4">
    <location>
        <begin position="625"/>
        <end position="650"/>
    </location>
</feature>
<feature type="compositionally biased region" description="Polar residues" evidence="4">
    <location>
        <begin position="626"/>
        <end position="650"/>
    </location>
</feature>
<comment type="similarity">
    <text evidence="2">Belongs to the IQD family.</text>
</comment>
<feature type="region of interest" description="Disordered" evidence="4">
    <location>
        <begin position="378"/>
        <end position="412"/>
    </location>
</feature>
<dbReference type="GO" id="GO:0005516">
    <property type="term" value="F:calmodulin binding"/>
    <property type="evidence" value="ECO:0007669"/>
    <property type="project" value="UniProtKB-KW"/>
</dbReference>
<dbReference type="EMBL" id="CM007364">
    <property type="protein sequence ID" value="OIW13506.1"/>
    <property type="molecule type" value="Genomic_DNA"/>
</dbReference>
<feature type="region of interest" description="Disordered" evidence="4">
    <location>
        <begin position="184"/>
        <end position="205"/>
    </location>
</feature>
<evidence type="ECO:0000313" key="6">
    <source>
        <dbReference type="EMBL" id="OIW13506.1"/>
    </source>
</evidence>
<dbReference type="PANTHER" id="PTHR32295">
    <property type="entry name" value="IQ-DOMAIN 5-RELATED"/>
    <property type="match status" value="1"/>
</dbReference>
<feature type="region of interest" description="Disordered" evidence="4">
    <location>
        <begin position="781"/>
        <end position="813"/>
    </location>
</feature>
<dbReference type="Proteomes" id="UP000188354">
    <property type="component" value="Chromosome LG04"/>
</dbReference>
<dbReference type="CDD" id="cd23767">
    <property type="entry name" value="IQCD"/>
    <property type="match status" value="2"/>
</dbReference>
<sequence length="880" mass="99602">MGKKGGSSSWLSAVKRVFRSPTKDTNSNKKSSTRREVNDQEQQQEQEQDKKRDKGRWFFRKPTNHETMSTKQTLTKVVESEASTIIEQVPRLKHEAAIVIQTAFRGYLARRALGALKGLVKLQALVRGHNVRKQAKMTLRCMQALVRVQARLLDQQRTRFSHQVSSGASTFSDTNVQYLQDISDRKSLTREGSSNASDWDEHPHTVEEIKTMLQKRKEAAMNRNKSSSQAFPQQGTTKAWENKGRVSSNQRDLVKTVEIDTSQPYSYFGSNTYRRSHPNYQYNPQSHQHQRHSIAIQNGPLHQSPVTPSPGKSRTIQVRSASPRCGREDISYQTSQTPSLRSNNNYHCKGNVYSSSRAGTSNGTSGGVTYPNYMATTESAKARNRSKSAPRQRALTPEKDRVGSAKRRLSYPAPDPCYNVGIRYGNNYRHSLRSPSLRSVNDQEQQQEQEQDKKRDKGRWFFRKPTNHETMSTKQTLTKVVESEASTIIEQVPRLKHEAAIVIQTAFRGYLARRALGALKGLVKLQALVRGHNVRKQAKMTLRCMQALVRVQARLLDQQRTRFSHQVSSGASTFSDTNVQYLQDISDRKSLTREGSSNASDWDEHPHTVEEIKTMLQKRKEAAMNRNKSSSQAFPQQGTTKAWENKGRVSSNQRDLVKTVEIDTSQPYSYFGSNTYRRSHPNYQYNPQSHQHQRHSIAIQNGPLHQSPVTPSPGKSRTIQVRSASPRCGREDISYQTSQTPSLRSNNNYHCKGNVYSSSRAGTSNGTSGGVTYPNYMATTESAKARNRSKSAPRQRALTPEKDRVGSAKRRLSYPAPDPCYNVGIRYGNNYRHSLRSPSLRSVSRSHFGLEQYSNYSSCYTDSLGSEISPSSTSDLKWFK</sequence>
<dbReference type="PANTHER" id="PTHR32295:SF6">
    <property type="entry name" value="PROTEIN IQ-DOMAIN 18"/>
    <property type="match status" value="1"/>
</dbReference>
<evidence type="ECO:0000256" key="1">
    <source>
        <dbReference type="ARBA" id="ARBA00022860"/>
    </source>
</evidence>
<accession>A0A1J7I4E9</accession>
<gene>
    <name evidence="6" type="ORF">TanjilG_29247</name>
</gene>
<organism evidence="6 7">
    <name type="scientific">Lupinus angustifolius</name>
    <name type="common">Narrow-leaved blue lupine</name>
    <dbReference type="NCBI Taxonomy" id="3871"/>
    <lineage>
        <taxon>Eukaryota</taxon>
        <taxon>Viridiplantae</taxon>
        <taxon>Streptophyta</taxon>
        <taxon>Embryophyta</taxon>
        <taxon>Tracheophyta</taxon>
        <taxon>Spermatophyta</taxon>
        <taxon>Magnoliopsida</taxon>
        <taxon>eudicotyledons</taxon>
        <taxon>Gunneridae</taxon>
        <taxon>Pentapetalae</taxon>
        <taxon>rosids</taxon>
        <taxon>fabids</taxon>
        <taxon>Fabales</taxon>
        <taxon>Fabaceae</taxon>
        <taxon>Papilionoideae</taxon>
        <taxon>50 kb inversion clade</taxon>
        <taxon>genistoids sensu lato</taxon>
        <taxon>core genistoids</taxon>
        <taxon>Genisteae</taxon>
        <taxon>Lupinus</taxon>
    </lineage>
</organism>
<keyword evidence="1" id="KW-0112">Calmodulin-binding</keyword>
<feature type="region of interest" description="Disordered" evidence="4">
    <location>
        <begin position="587"/>
        <end position="608"/>
    </location>
</feature>
<dbReference type="PROSITE" id="PS50096">
    <property type="entry name" value="IQ"/>
    <property type="match status" value="4"/>
</dbReference>
<dbReference type="Gramene" id="OIW13506">
    <property type="protein sequence ID" value="OIW13506"/>
    <property type="gene ID" value="TanjilG_29247"/>
</dbReference>
<evidence type="ECO:0000256" key="2">
    <source>
        <dbReference type="ARBA" id="ARBA00024341"/>
    </source>
</evidence>
<evidence type="ECO:0000256" key="3">
    <source>
        <dbReference type="ARBA" id="ARBA00024378"/>
    </source>
</evidence>
<proteinExistence type="inferred from homology"/>
<evidence type="ECO:0000313" key="7">
    <source>
        <dbReference type="Proteomes" id="UP000188354"/>
    </source>
</evidence>